<gene>
    <name evidence="2" type="ORF">GCM10022254_49300</name>
</gene>
<sequence>MDVELPHALPAGPEGYEAGPGMAVLARRLDDADAFVVVTPEYNHSYPASVKHVIDWHGSQWHAKPVGFVSYGGMGGGLRAVEHLRQVFSETHCVPVRDQVSFDRHWTRVDEEGNLIDADGADTAAKTLLDQLKWWGSVLHDARKETPYIASF</sequence>
<keyword evidence="3" id="KW-1185">Reference proteome</keyword>
<dbReference type="Pfam" id="PF03358">
    <property type="entry name" value="FMN_red"/>
    <property type="match status" value="1"/>
</dbReference>
<evidence type="ECO:0000313" key="2">
    <source>
        <dbReference type="EMBL" id="GAA4237385.1"/>
    </source>
</evidence>
<protein>
    <recommendedName>
        <fullName evidence="1">NADPH-dependent FMN reductase-like domain-containing protein</fullName>
    </recommendedName>
</protein>
<organism evidence="2 3">
    <name type="scientific">Actinomadura meridiana</name>
    <dbReference type="NCBI Taxonomy" id="559626"/>
    <lineage>
        <taxon>Bacteria</taxon>
        <taxon>Bacillati</taxon>
        <taxon>Actinomycetota</taxon>
        <taxon>Actinomycetes</taxon>
        <taxon>Streptosporangiales</taxon>
        <taxon>Thermomonosporaceae</taxon>
        <taxon>Actinomadura</taxon>
    </lineage>
</organism>
<evidence type="ECO:0000259" key="1">
    <source>
        <dbReference type="Pfam" id="PF03358"/>
    </source>
</evidence>
<reference evidence="3" key="1">
    <citation type="journal article" date="2019" name="Int. J. Syst. Evol. Microbiol.">
        <title>The Global Catalogue of Microorganisms (GCM) 10K type strain sequencing project: providing services to taxonomists for standard genome sequencing and annotation.</title>
        <authorList>
            <consortium name="The Broad Institute Genomics Platform"/>
            <consortium name="The Broad Institute Genome Sequencing Center for Infectious Disease"/>
            <person name="Wu L."/>
            <person name="Ma J."/>
        </authorList>
    </citation>
    <scope>NUCLEOTIDE SEQUENCE [LARGE SCALE GENOMIC DNA]</scope>
    <source>
        <strain evidence="3">JCM 17440</strain>
    </source>
</reference>
<accession>A0ABP8CC06</accession>
<proteinExistence type="predicted"/>
<evidence type="ECO:0000313" key="3">
    <source>
        <dbReference type="Proteomes" id="UP001501710"/>
    </source>
</evidence>
<dbReference type="InterPro" id="IPR029039">
    <property type="entry name" value="Flavoprotein-like_sf"/>
</dbReference>
<dbReference type="PANTHER" id="PTHR30543:SF21">
    <property type="entry name" value="NAD(P)H-DEPENDENT FMN REDUCTASE LOT6"/>
    <property type="match status" value="1"/>
</dbReference>
<dbReference type="EMBL" id="BAABAS010000018">
    <property type="protein sequence ID" value="GAA4237385.1"/>
    <property type="molecule type" value="Genomic_DNA"/>
</dbReference>
<feature type="domain" description="NADPH-dependent FMN reductase-like" evidence="1">
    <location>
        <begin position="16"/>
        <end position="106"/>
    </location>
</feature>
<dbReference type="SUPFAM" id="SSF52218">
    <property type="entry name" value="Flavoproteins"/>
    <property type="match status" value="1"/>
</dbReference>
<dbReference type="Proteomes" id="UP001501710">
    <property type="component" value="Unassembled WGS sequence"/>
</dbReference>
<dbReference type="InterPro" id="IPR050712">
    <property type="entry name" value="NAD(P)H-dep_reductase"/>
</dbReference>
<comment type="caution">
    <text evidence="2">The sequence shown here is derived from an EMBL/GenBank/DDBJ whole genome shotgun (WGS) entry which is preliminary data.</text>
</comment>
<dbReference type="Gene3D" id="3.40.50.360">
    <property type="match status" value="1"/>
</dbReference>
<dbReference type="InterPro" id="IPR005025">
    <property type="entry name" value="FMN_Rdtase-like_dom"/>
</dbReference>
<dbReference type="PANTHER" id="PTHR30543">
    <property type="entry name" value="CHROMATE REDUCTASE"/>
    <property type="match status" value="1"/>
</dbReference>
<name>A0ABP8CC06_9ACTN</name>